<dbReference type="Proteomes" id="UP001565474">
    <property type="component" value="Unassembled WGS sequence"/>
</dbReference>
<protein>
    <submittedName>
        <fullName evidence="2">Uncharacterized protein</fullName>
    </submittedName>
</protein>
<feature type="region of interest" description="Disordered" evidence="1">
    <location>
        <begin position="1"/>
        <end position="33"/>
    </location>
</feature>
<comment type="caution">
    <text evidence="2">The sequence shown here is derived from an EMBL/GenBank/DDBJ whole genome shotgun (WGS) entry which is preliminary data.</text>
</comment>
<keyword evidence="3" id="KW-1185">Reference proteome</keyword>
<proteinExistence type="predicted"/>
<accession>A0ABV4GDC1</accession>
<gene>
    <name evidence="2" type="ORF">ABH992_002304</name>
</gene>
<evidence type="ECO:0000313" key="3">
    <source>
        <dbReference type="Proteomes" id="UP001565474"/>
    </source>
</evidence>
<reference evidence="2 3" key="1">
    <citation type="submission" date="2024-07" db="EMBL/GenBank/DDBJ databases">
        <title>Genomic Encyclopedia of Type Strains, Phase V (KMG-V): Genome sequencing to study the core and pangenomes of soil and plant-associated prokaryotes.</title>
        <authorList>
            <person name="Whitman W."/>
        </authorList>
    </citation>
    <scope>NUCLEOTIDE SEQUENCE [LARGE SCALE GENOMIC DNA]</scope>
    <source>
        <strain evidence="2 3">USDA 222</strain>
    </source>
</reference>
<sequence length="33" mass="3651">MSAPVLGLVHDPDPEGRAAQSAQRFSEKIMRKQ</sequence>
<evidence type="ECO:0000313" key="2">
    <source>
        <dbReference type="EMBL" id="MEY9469905.1"/>
    </source>
</evidence>
<name>A0ABV4GDC1_9BRAD</name>
<organism evidence="2 3">
    <name type="scientific">Bradyrhizobium yuanmingense</name>
    <dbReference type="NCBI Taxonomy" id="108015"/>
    <lineage>
        <taxon>Bacteria</taxon>
        <taxon>Pseudomonadati</taxon>
        <taxon>Pseudomonadota</taxon>
        <taxon>Alphaproteobacteria</taxon>
        <taxon>Hyphomicrobiales</taxon>
        <taxon>Nitrobacteraceae</taxon>
        <taxon>Bradyrhizobium</taxon>
    </lineage>
</organism>
<evidence type="ECO:0000256" key="1">
    <source>
        <dbReference type="SAM" id="MobiDB-lite"/>
    </source>
</evidence>
<dbReference type="EMBL" id="JBGBZN010000002">
    <property type="protein sequence ID" value="MEY9469905.1"/>
    <property type="molecule type" value="Genomic_DNA"/>
</dbReference>